<dbReference type="GO" id="GO:0005768">
    <property type="term" value="C:endosome"/>
    <property type="evidence" value="ECO:0007669"/>
    <property type="project" value="TreeGrafter"/>
</dbReference>
<dbReference type="Gene3D" id="1.25.40.280">
    <property type="entry name" value="alix/aip1 like domains"/>
    <property type="match status" value="1"/>
</dbReference>
<evidence type="ECO:0000256" key="1">
    <source>
        <dbReference type="ARBA" id="ARBA00038154"/>
    </source>
</evidence>
<dbReference type="SMART" id="SM01041">
    <property type="entry name" value="BRO1"/>
    <property type="match status" value="1"/>
</dbReference>
<dbReference type="STRING" id="2282107.A0A286U976"/>
<keyword evidence="5" id="KW-1185">Reference proteome</keyword>
<feature type="region of interest" description="Disordered" evidence="2">
    <location>
        <begin position="1109"/>
        <end position="1131"/>
    </location>
</feature>
<dbReference type="Proteomes" id="UP000217199">
    <property type="component" value="Unassembled WGS sequence"/>
</dbReference>
<dbReference type="CDD" id="cd10170">
    <property type="entry name" value="ASKHA_NBD_HSP70"/>
    <property type="match status" value="1"/>
</dbReference>
<dbReference type="InterPro" id="IPR004328">
    <property type="entry name" value="BRO1_dom"/>
</dbReference>
<evidence type="ECO:0000256" key="2">
    <source>
        <dbReference type="SAM" id="MobiDB-lite"/>
    </source>
</evidence>
<dbReference type="InterPro" id="IPR038499">
    <property type="entry name" value="BRO1_sf"/>
</dbReference>
<dbReference type="Pfam" id="PF03097">
    <property type="entry name" value="BRO1"/>
    <property type="match status" value="1"/>
</dbReference>
<organism evidence="4 5">
    <name type="scientific">Pyrrhoderma noxium</name>
    <dbReference type="NCBI Taxonomy" id="2282107"/>
    <lineage>
        <taxon>Eukaryota</taxon>
        <taxon>Fungi</taxon>
        <taxon>Dikarya</taxon>
        <taxon>Basidiomycota</taxon>
        <taxon>Agaricomycotina</taxon>
        <taxon>Agaricomycetes</taxon>
        <taxon>Hymenochaetales</taxon>
        <taxon>Hymenochaetaceae</taxon>
        <taxon>Pyrrhoderma</taxon>
    </lineage>
</organism>
<comment type="caution">
    <text evidence="4">The sequence shown here is derived from an EMBL/GenBank/DDBJ whole genome shotgun (WGS) entry which is preliminary data.</text>
</comment>
<dbReference type="InterPro" id="IPR043129">
    <property type="entry name" value="ATPase_NBD"/>
</dbReference>
<dbReference type="AlphaFoldDB" id="A0A286U976"/>
<dbReference type="EMBL" id="NBII01000008">
    <property type="protein sequence ID" value="PAV16120.1"/>
    <property type="molecule type" value="Genomic_DNA"/>
</dbReference>
<dbReference type="Pfam" id="PF13949">
    <property type="entry name" value="ALIX_LYPXL_bnd"/>
    <property type="match status" value="1"/>
</dbReference>
<dbReference type="Gene3D" id="1.20.140.50">
    <property type="entry name" value="alix/aip1 like domains"/>
    <property type="match status" value="1"/>
</dbReference>
<dbReference type="Gene3D" id="3.30.420.40">
    <property type="match status" value="1"/>
</dbReference>
<comment type="similarity">
    <text evidence="1">Belongs to the palA/RIM20 family.</text>
</comment>
<dbReference type="OrthoDB" id="64867at2759"/>
<sequence>MSTVHNALSPLKPQQYKGKSSGIVFGIDVGTTFSGVSYTILRSGETPKVHRVMRYSCQASGDRKIPSIMYYEGTEMKAAGAQAVTNETQLDAEFKGWRKIEHFKMHFRPTGIEICTNDLELSTLPDDLTPTKVMGDFLRYLYTESLEYIRAHHIDVNEILDDIRGRKSFVLSLPNGWTGLPQQRLREAAVIGGLVKNDNEARSKIKLVSEGEASALTCLANGLHTPDLKAGYRFIIADAGGGTLDITSYEITSTSPTFEMKEIAPSDSRFSGSVFVNMRAKIFLQEKLKGTRFLNPGELDVIVDNVFESSTKRIFSDISRAYWLQIGSRGDNDANIGLRMGNLRFDGVDLAKCFEFSVSEAVESIKGQISACGGKPMAIGGFGCSPWLLKQLKEGLRDIGSTVKNPNTNLANAVADGNIFFALQHTVCARYTRTTFGVEYSAVYQMSDPEHRARTQFVVEDPDGALVIPGMYDIIVKKGTEVQVANRHSTAYQRFVDLSDLENDYFIDKIICYSGELPAPTLYKGNEDRFMTACTIKTDTSGLTFKLHKYGRNGKKYWSTKYEIELSFGGPELEARLKLVEKRQAQLAKEGERGTYRDKRKKSTGQWEELRRDVTNDTIHVSGTQAAIKYNAQLTFILTKLPVDIGLDVPCFPALLPSDTPVILRNLAYERAATLFNLAALYSQLAIAEDHAHPDGIKRASAYYQNAAGSLSYLIGSALPALTQSLEVNTRVNELTESFLHSLEYLMLAQAQECVWQKAVMDHLKNGLVAKLAAKVASYYRLSYSSAQESTTSQAFPPEWISHTHAKQLHFEAAAQFRKSIDDVEANKYGLELSRLLEARNLAKKGYDLGRRAYVSRPVLNDVRSLLDILEKNIARAERDNDLIYHHDVPPTSALPVIQDISMVQSVVPAALQDPKAAIGKDNVISGELVGWGAKVAIEIYLDRVRNWVKEEVTNRVTELDSLADSTLRELDLPACLEALDKQVGLPPSLLRKAEEVRLCDGPKSIGTTLESADLMSQRCREILDQAMDILDQEASEDEGIRKNAKKDGRVWDRLPSYEANVGLTNKEKRYRQMLTHAADADETVRSKWEQWEEAITRLTWEDKELEDWVPSTTAKPSKRKDPSQAQTQAHARALRVHLEALDDLRSERAQLASRANWLVDADDVTPRIMRKATAFELWTKVEPVMFEDTLDQEMNKYEKFKDGIEAGADRQVELLDLIRSRHEQFIQSRRQDPFGKLYVTWKRELSSITIFQGSM</sequence>
<accession>A0A286U976</accession>
<dbReference type="InterPro" id="IPR025304">
    <property type="entry name" value="ALIX_V_dom"/>
</dbReference>
<dbReference type="InParanoid" id="A0A286U976"/>
<dbReference type="Gene3D" id="1.20.120.560">
    <property type="entry name" value="alix/aip1 in complex with the ypdl late domain"/>
    <property type="match status" value="1"/>
</dbReference>
<dbReference type="SUPFAM" id="SSF53067">
    <property type="entry name" value="Actin-like ATPase domain"/>
    <property type="match status" value="2"/>
</dbReference>
<feature type="domain" description="BRO1" evidence="3">
    <location>
        <begin position="541"/>
        <end position="964"/>
    </location>
</feature>
<evidence type="ECO:0000259" key="3">
    <source>
        <dbReference type="PROSITE" id="PS51180"/>
    </source>
</evidence>
<protein>
    <submittedName>
        <fullName evidence="4">PH-response regulator</fullName>
    </submittedName>
</protein>
<gene>
    <name evidence="4" type="ORF">PNOK_0774000</name>
</gene>
<name>A0A286U976_9AGAM</name>
<evidence type="ECO:0000313" key="4">
    <source>
        <dbReference type="EMBL" id="PAV16120.1"/>
    </source>
</evidence>
<dbReference type="PANTHER" id="PTHR23030">
    <property type="entry name" value="PCD6 INTERACTING PROTEIN-RELATED"/>
    <property type="match status" value="1"/>
</dbReference>
<dbReference type="PROSITE" id="PS51180">
    <property type="entry name" value="BRO1"/>
    <property type="match status" value="1"/>
</dbReference>
<reference evidence="4 5" key="1">
    <citation type="journal article" date="2017" name="Mol. Ecol.">
        <title>Comparative and population genomic landscape of Phellinus noxius: A hypervariable fungus causing root rot in trees.</title>
        <authorList>
            <person name="Chung C.L."/>
            <person name="Lee T.J."/>
            <person name="Akiba M."/>
            <person name="Lee H.H."/>
            <person name="Kuo T.H."/>
            <person name="Liu D."/>
            <person name="Ke H.M."/>
            <person name="Yokoi T."/>
            <person name="Roa M.B."/>
            <person name="Lu M.J."/>
            <person name="Chang Y.Y."/>
            <person name="Ann P.J."/>
            <person name="Tsai J.N."/>
            <person name="Chen C.Y."/>
            <person name="Tzean S.S."/>
            <person name="Ota Y."/>
            <person name="Hattori T."/>
            <person name="Sahashi N."/>
            <person name="Liou R.F."/>
            <person name="Kikuchi T."/>
            <person name="Tsai I.J."/>
        </authorList>
    </citation>
    <scope>NUCLEOTIDE SEQUENCE [LARGE SCALE GENOMIC DNA]</scope>
    <source>
        <strain evidence="4 5">FFPRI411160</strain>
    </source>
</reference>
<evidence type="ECO:0000313" key="5">
    <source>
        <dbReference type="Proteomes" id="UP000217199"/>
    </source>
</evidence>
<dbReference type="PANTHER" id="PTHR23030:SF39">
    <property type="entry name" value="PROGRAMMED CELL DEATH 6-INTERACTING PROTEIN"/>
    <property type="match status" value="1"/>
</dbReference>
<proteinExistence type="inferred from homology"/>